<gene>
    <name evidence="2" type="ORF">B0H16DRAFT_1569335</name>
</gene>
<name>A0AAD7MZ86_9AGAR</name>
<feature type="signal peptide" evidence="1">
    <location>
        <begin position="1"/>
        <end position="16"/>
    </location>
</feature>
<keyword evidence="3" id="KW-1185">Reference proteome</keyword>
<comment type="caution">
    <text evidence="2">The sequence shown here is derived from an EMBL/GenBank/DDBJ whole genome shotgun (WGS) entry which is preliminary data.</text>
</comment>
<reference evidence="2" key="1">
    <citation type="submission" date="2023-03" db="EMBL/GenBank/DDBJ databases">
        <title>Massive genome expansion in bonnet fungi (Mycena s.s.) driven by repeated elements and novel gene families across ecological guilds.</title>
        <authorList>
            <consortium name="Lawrence Berkeley National Laboratory"/>
            <person name="Harder C.B."/>
            <person name="Miyauchi S."/>
            <person name="Viragh M."/>
            <person name="Kuo A."/>
            <person name="Thoen E."/>
            <person name="Andreopoulos B."/>
            <person name="Lu D."/>
            <person name="Skrede I."/>
            <person name="Drula E."/>
            <person name="Henrissat B."/>
            <person name="Morin E."/>
            <person name="Kohler A."/>
            <person name="Barry K."/>
            <person name="LaButti K."/>
            <person name="Morin E."/>
            <person name="Salamov A."/>
            <person name="Lipzen A."/>
            <person name="Mereny Z."/>
            <person name="Hegedus B."/>
            <person name="Baldrian P."/>
            <person name="Stursova M."/>
            <person name="Weitz H."/>
            <person name="Taylor A."/>
            <person name="Grigoriev I.V."/>
            <person name="Nagy L.G."/>
            <person name="Martin F."/>
            <person name="Kauserud H."/>
        </authorList>
    </citation>
    <scope>NUCLEOTIDE SEQUENCE</scope>
    <source>
        <strain evidence="2">CBHHK182m</strain>
    </source>
</reference>
<accession>A0AAD7MZ86</accession>
<evidence type="ECO:0000313" key="3">
    <source>
        <dbReference type="Proteomes" id="UP001215598"/>
    </source>
</evidence>
<keyword evidence="1" id="KW-0732">Signal</keyword>
<dbReference type="AlphaFoldDB" id="A0AAD7MZ86"/>
<evidence type="ECO:0000313" key="2">
    <source>
        <dbReference type="EMBL" id="KAJ7738960.1"/>
    </source>
</evidence>
<feature type="chain" id="PRO_5042245472" description="Secreted protein" evidence="1">
    <location>
        <begin position="17"/>
        <end position="131"/>
    </location>
</feature>
<protein>
    <recommendedName>
        <fullName evidence="4">Secreted protein</fullName>
    </recommendedName>
</protein>
<dbReference type="EMBL" id="JARKIB010000109">
    <property type="protein sequence ID" value="KAJ7738960.1"/>
    <property type="molecule type" value="Genomic_DNA"/>
</dbReference>
<evidence type="ECO:0008006" key="4">
    <source>
        <dbReference type="Google" id="ProtNLM"/>
    </source>
</evidence>
<sequence>MPFLAIFSFALPLCTPRPDSIRSSFPVLPDEESRYYACLLTHPTNLNATRCTYWCSAPHARRAFPEAHQNRTQADRVRHVFPLILFHETRRTWMVVVTTSFSLMRPTRLTRCGWAVALTFALCCEDALSRI</sequence>
<evidence type="ECO:0000256" key="1">
    <source>
        <dbReference type="SAM" id="SignalP"/>
    </source>
</evidence>
<proteinExistence type="predicted"/>
<organism evidence="2 3">
    <name type="scientific">Mycena metata</name>
    <dbReference type="NCBI Taxonomy" id="1033252"/>
    <lineage>
        <taxon>Eukaryota</taxon>
        <taxon>Fungi</taxon>
        <taxon>Dikarya</taxon>
        <taxon>Basidiomycota</taxon>
        <taxon>Agaricomycotina</taxon>
        <taxon>Agaricomycetes</taxon>
        <taxon>Agaricomycetidae</taxon>
        <taxon>Agaricales</taxon>
        <taxon>Marasmiineae</taxon>
        <taxon>Mycenaceae</taxon>
        <taxon>Mycena</taxon>
    </lineage>
</organism>
<dbReference type="Proteomes" id="UP001215598">
    <property type="component" value="Unassembled WGS sequence"/>
</dbReference>